<evidence type="ECO:0000313" key="7">
    <source>
        <dbReference type="EMBL" id="MEQ6289102.1"/>
    </source>
</evidence>
<proteinExistence type="predicted"/>
<evidence type="ECO:0000256" key="3">
    <source>
        <dbReference type="ARBA" id="ARBA00022692"/>
    </source>
</evidence>
<dbReference type="InterPro" id="IPR005171">
    <property type="entry name" value="Cyt_c_oxidase_su4_prok"/>
</dbReference>
<name>A0ABV1LYX4_9NEIS</name>
<sequence>MTSPVSHRGLWLVWLWLSVLTLLLAWLADWRAGGHTVALLALAGAWLKGVAVAEEFMALRHAPLWLRSCVHGWLLLVCGGLLTSFL</sequence>
<feature type="transmembrane region" description="Helical" evidence="6">
    <location>
        <begin position="34"/>
        <end position="52"/>
    </location>
</feature>
<gene>
    <name evidence="7" type="ORF">ABNW52_00520</name>
</gene>
<comment type="caution">
    <text evidence="7">The sequence shown here is derived from an EMBL/GenBank/DDBJ whole genome shotgun (WGS) entry which is preliminary data.</text>
</comment>
<evidence type="ECO:0000256" key="1">
    <source>
        <dbReference type="ARBA" id="ARBA00004651"/>
    </source>
</evidence>
<accession>A0ABV1LYX4</accession>
<evidence type="ECO:0000256" key="6">
    <source>
        <dbReference type="SAM" id="Phobius"/>
    </source>
</evidence>
<evidence type="ECO:0000256" key="4">
    <source>
        <dbReference type="ARBA" id="ARBA00022989"/>
    </source>
</evidence>
<feature type="transmembrane region" description="Helical" evidence="6">
    <location>
        <begin position="9"/>
        <end position="28"/>
    </location>
</feature>
<keyword evidence="5 6" id="KW-0472">Membrane</keyword>
<keyword evidence="8" id="KW-1185">Reference proteome</keyword>
<dbReference type="RefSeq" id="WP_349582536.1">
    <property type="nucleotide sequence ID" value="NZ_JBEFLD010000001.1"/>
</dbReference>
<reference evidence="7" key="1">
    <citation type="submission" date="2024-06" db="EMBL/GenBank/DDBJ databases">
        <title>Genome sequence of Vogesella sp. MAHUQ-64.</title>
        <authorList>
            <person name="Huq M.A."/>
        </authorList>
    </citation>
    <scope>NUCLEOTIDE SEQUENCE</scope>
    <source>
        <strain evidence="7">MAHUQ-64</strain>
    </source>
</reference>
<comment type="subcellular location">
    <subcellularLocation>
        <location evidence="1">Cell membrane</location>
        <topology evidence="1">Multi-pass membrane protein</topology>
    </subcellularLocation>
</comment>
<organism evidence="7 8">
    <name type="scientific">Vogesella oryzagri</name>
    <dbReference type="NCBI Taxonomy" id="3160864"/>
    <lineage>
        <taxon>Bacteria</taxon>
        <taxon>Pseudomonadati</taxon>
        <taxon>Pseudomonadota</taxon>
        <taxon>Betaproteobacteria</taxon>
        <taxon>Neisseriales</taxon>
        <taxon>Chromobacteriaceae</taxon>
        <taxon>Vogesella</taxon>
    </lineage>
</organism>
<dbReference type="Proteomes" id="UP001433638">
    <property type="component" value="Unassembled WGS sequence"/>
</dbReference>
<dbReference type="EMBL" id="JBEFLD010000001">
    <property type="protein sequence ID" value="MEQ6289102.1"/>
    <property type="molecule type" value="Genomic_DNA"/>
</dbReference>
<feature type="transmembrane region" description="Helical" evidence="6">
    <location>
        <begin position="64"/>
        <end position="85"/>
    </location>
</feature>
<keyword evidence="2" id="KW-1003">Cell membrane</keyword>
<dbReference type="Pfam" id="PF03626">
    <property type="entry name" value="COX4_pro"/>
    <property type="match status" value="1"/>
</dbReference>
<evidence type="ECO:0000313" key="8">
    <source>
        <dbReference type="Proteomes" id="UP001433638"/>
    </source>
</evidence>
<evidence type="ECO:0000256" key="5">
    <source>
        <dbReference type="ARBA" id="ARBA00023136"/>
    </source>
</evidence>
<keyword evidence="3 6" id="KW-0812">Transmembrane</keyword>
<evidence type="ECO:0000256" key="2">
    <source>
        <dbReference type="ARBA" id="ARBA00022475"/>
    </source>
</evidence>
<protein>
    <submittedName>
        <fullName evidence="7">Cytochrome C oxidase subunit IV family protein</fullName>
    </submittedName>
</protein>
<keyword evidence="4 6" id="KW-1133">Transmembrane helix</keyword>